<keyword evidence="1" id="KW-0472">Membrane</keyword>
<sequence>MQALDRKLLRDFRRLWVQALAIALVLACGVAILLTAVGMHTALTDTRDAYYERNRFADISSRRAAPR</sequence>
<dbReference type="STRING" id="1294273.roselon_03222"/>
<accession>W8SSK4</accession>
<keyword evidence="1" id="KW-0812">Transmembrane</keyword>
<dbReference type="EMBL" id="CP004372">
    <property type="protein sequence ID" value="AHM05485.1"/>
    <property type="molecule type" value="Genomic_DNA"/>
</dbReference>
<reference evidence="2 3" key="1">
    <citation type="submission" date="2013-03" db="EMBL/GenBank/DDBJ databases">
        <authorList>
            <person name="Fiebig A."/>
            <person name="Goeker M."/>
            <person name="Klenk H.-P.P."/>
        </authorList>
    </citation>
    <scope>NUCLEOTIDE SEQUENCE [LARGE SCALE GENOMIC DNA]</scope>
    <source>
        <strain evidence="3">DSM 19469</strain>
    </source>
</reference>
<dbReference type="AlphaFoldDB" id="W8SSK4"/>
<keyword evidence="3" id="KW-1185">Reference proteome</keyword>
<dbReference type="KEGG" id="red:roselon_03222"/>
<protein>
    <submittedName>
        <fullName evidence="2">ABC-type antimicrobial peptide transport system, permease component</fullName>
    </submittedName>
</protein>
<organism evidence="2 3">
    <name type="scientific">Roseicyclus elongatus DSM 19469</name>
    <dbReference type="NCBI Taxonomy" id="1294273"/>
    <lineage>
        <taxon>Bacteria</taxon>
        <taxon>Pseudomonadati</taxon>
        <taxon>Pseudomonadota</taxon>
        <taxon>Alphaproteobacteria</taxon>
        <taxon>Rhodobacterales</taxon>
        <taxon>Roseobacteraceae</taxon>
        <taxon>Roseicyclus</taxon>
    </lineage>
</organism>
<evidence type="ECO:0000313" key="3">
    <source>
        <dbReference type="Proteomes" id="UP000019593"/>
    </source>
</evidence>
<dbReference type="HOGENOM" id="CLU_2809752_0_0_5"/>
<dbReference type="RefSeq" id="WP_245605355.1">
    <property type="nucleotide sequence ID" value="NZ_CP004372.1"/>
</dbReference>
<gene>
    <name evidence="2" type="ORF">roselon_03222</name>
</gene>
<evidence type="ECO:0000313" key="2">
    <source>
        <dbReference type="EMBL" id="AHM05485.1"/>
    </source>
</evidence>
<evidence type="ECO:0000256" key="1">
    <source>
        <dbReference type="SAM" id="Phobius"/>
    </source>
</evidence>
<proteinExistence type="predicted"/>
<dbReference type="Proteomes" id="UP000019593">
    <property type="component" value="Chromosome"/>
</dbReference>
<keyword evidence="1" id="KW-1133">Transmembrane helix</keyword>
<name>W8SSK4_9RHOB</name>
<feature type="transmembrane region" description="Helical" evidence="1">
    <location>
        <begin position="15"/>
        <end position="37"/>
    </location>
</feature>
<dbReference type="PROSITE" id="PS51257">
    <property type="entry name" value="PROKAR_LIPOPROTEIN"/>
    <property type="match status" value="1"/>
</dbReference>
<dbReference type="eggNOG" id="COG0577">
    <property type="taxonomic scope" value="Bacteria"/>
</dbReference>